<dbReference type="Gene3D" id="2.60.40.10">
    <property type="entry name" value="Immunoglobulins"/>
    <property type="match status" value="3"/>
</dbReference>
<protein>
    <recommendedName>
        <fullName evidence="15">Ig-like domain-containing protein</fullName>
    </recommendedName>
</protein>
<comment type="subcellular location">
    <subcellularLocation>
        <location evidence="1">Membrane</location>
        <topology evidence="1">Single-pass type I membrane protein</topology>
    </subcellularLocation>
</comment>
<dbReference type="SMART" id="SM00408">
    <property type="entry name" value="IGc2"/>
    <property type="match status" value="1"/>
</dbReference>
<dbReference type="PANTHER" id="PTHR12035">
    <property type="entry name" value="SIALIC ACID BINDING IMMUNOGLOBULIN-LIKE LECTIN"/>
    <property type="match status" value="1"/>
</dbReference>
<evidence type="ECO:0000256" key="10">
    <source>
        <dbReference type="ARBA" id="ARBA00023180"/>
    </source>
</evidence>
<dbReference type="GO" id="GO:0033691">
    <property type="term" value="F:sialic acid binding"/>
    <property type="evidence" value="ECO:0007669"/>
    <property type="project" value="TreeGrafter"/>
</dbReference>
<dbReference type="InterPro" id="IPR003599">
    <property type="entry name" value="Ig_sub"/>
</dbReference>
<dbReference type="PROSITE" id="PS50835">
    <property type="entry name" value="IG_LIKE"/>
    <property type="match status" value="1"/>
</dbReference>
<dbReference type="Pfam" id="PF07686">
    <property type="entry name" value="V-set"/>
    <property type="match status" value="1"/>
</dbReference>
<dbReference type="Pfam" id="PF00047">
    <property type="entry name" value="ig"/>
    <property type="match status" value="1"/>
</dbReference>
<feature type="transmembrane region" description="Helical" evidence="14">
    <location>
        <begin position="411"/>
        <end position="434"/>
    </location>
</feature>
<sequence>MEAKFPFQDYPQSLPLGFLLGNPQLHPRADISLPDTGTWTYSMMREADMVPLLLLPLLWGGSLQQQSGFELQVQESMTVQEGLCIHVPCSFSYPWSSWSSSSKFYTYWYWKEDNMQYSKPVASNDPNKPAKEETKGRFLLPDTRNNNCSLHIRDARRSDAKIYIFRMERESMKYTYKEKMLNLQVTDAPQNLTVGITFRNATARPGQCGSEVELQPRNQEVTDLKILQATSLSILEEEALRLRCVADSNPPAELSWFRGSPGLNATPLSSTAILELPRVGPAQEGEFTCQARHPLGSHSVSLSLSVAYPPQLLGPSCSWEDQGLHCSCSSRAQPAPSLRWRLGAGLLEGNHGNASHVVTSSSEGPWTNSSLVLHEGLSRDLRLSCEARNVHGAQSASVLLLPGKAAVQAGVVPAALGGAGALALLSLCLCLLSFCRRKATRRPKVTNDEEPVMGTVTWGSKRKLGLDKPPNQGLSTEDPPLSEEHWEVYYGNLSFHGMKPQEPEDPEATSSINEYSEI</sequence>
<dbReference type="InterPro" id="IPR036179">
    <property type="entry name" value="Ig-like_dom_sf"/>
</dbReference>
<feature type="region of interest" description="Disordered" evidence="13">
    <location>
        <begin position="461"/>
        <end position="482"/>
    </location>
</feature>
<evidence type="ECO:0000259" key="15">
    <source>
        <dbReference type="PROSITE" id="PS50835"/>
    </source>
</evidence>
<feature type="compositionally biased region" description="Polar residues" evidence="13">
    <location>
        <begin position="508"/>
        <end position="518"/>
    </location>
</feature>
<comment type="similarity">
    <text evidence="12">Belongs to the immunoglobulin superfamily. SIGLEC (sialic acid binding Ig-like lectin) family.</text>
</comment>
<dbReference type="InterPro" id="IPR003598">
    <property type="entry name" value="Ig_sub2"/>
</dbReference>
<feature type="domain" description="Ig-like" evidence="15">
    <location>
        <begin position="216"/>
        <end position="305"/>
    </location>
</feature>
<dbReference type="PROSITE" id="PS00290">
    <property type="entry name" value="IG_MHC"/>
    <property type="match status" value="1"/>
</dbReference>
<keyword evidence="3" id="KW-0732">Signal</keyword>
<evidence type="ECO:0000256" key="13">
    <source>
        <dbReference type="SAM" id="MobiDB-lite"/>
    </source>
</evidence>
<dbReference type="SMART" id="SM00409">
    <property type="entry name" value="IG"/>
    <property type="match status" value="2"/>
</dbReference>
<gene>
    <name evidence="16" type="ORF">mMyoMyo1_017480</name>
</gene>
<evidence type="ECO:0000256" key="8">
    <source>
        <dbReference type="ARBA" id="ARBA00023136"/>
    </source>
</evidence>
<evidence type="ECO:0000256" key="5">
    <source>
        <dbReference type="ARBA" id="ARBA00022737"/>
    </source>
</evidence>
<dbReference type="InterPro" id="IPR013106">
    <property type="entry name" value="Ig_V-set"/>
</dbReference>
<keyword evidence="5" id="KW-0677">Repeat</keyword>
<dbReference type="GO" id="GO:0030246">
    <property type="term" value="F:carbohydrate binding"/>
    <property type="evidence" value="ECO:0007669"/>
    <property type="project" value="UniProtKB-KW"/>
</dbReference>
<dbReference type="GO" id="GO:0007155">
    <property type="term" value="P:cell adhesion"/>
    <property type="evidence" value="ECO:0007669"/>
    <property type="project" value="UniProtKB-KW"/>
</dbReference>
<evidence type="ECO:0000256" key="6">
    <source>
        <dbReference type="ARBA" id="ARBA00022889"/>
    </source>
</evidence>
<evidence type="ECO:0000256" key="4">
    <source>
        <dbReference type="ARBA" id="ARBA00022734"/>
    </source>
</evidence>
<keyword evidence="6" id="KW-0130">Cell adhesion</keyword>
<keyword evidence="2 14" id="KW-0812">Transmembrane</keyword>
<evidence type="ECO:0000256" key="3">
    <source>
        <dbReference type="ARBA" id="ARBA00022729"/>
    </source>
</evidence>
<accession>A0A7J7RFZ4</accession>
<dbReference type="InterPro" id="IPR013151">
    <property type="entry name" value="Immunoglobulin_dom"/>
</dbReference>
<dbReference type="InterPro" id="IPR003006">
    <property type="entry name" value="Ig/MHC_CS"/>
</dbReference>
<dbReference type="InterPro" id="IPR007110">
    <property type="entry name" value="Ig-like_dom"/>
</dbReference>
<keyword evidence="9" id="KW-1015">Disulfide bond</keyword>
<dbReference type="VEuPathDB" id="HostDB:LOC118649148"/>
<evidence type="ECO:0000256" key="1">
    <source>
        <dbReference type="ARBA" id="ARBA00004479"/>
    </source>
</evidence>
<evidence type="ECO:0000256" key="14">
    <source>
        <dbReference type="SAM" id="Phobius"/>
    </source>
</evidence>
<dbReference type="VEuPathDB" id="HostDB:LOC118649290"/>
<dbReference type="Proteomes" id="UP000527355">
    <property type="component" value="Unassembled WGS sequence"/>
</dbReference>
<evidence type="ECO:0000256" key="7">
    <source>
        <dbReference type="ARBA" id="ARBA00022989"/>
    </source>
</evidence>
<keyword evidence="11" id="KW-0393">Immunoglobulin domain</keyword>
<dbReference type="EMBL" id="JABWUV010000028">
    <property type="protein sequence ID" value="KAF6274983.1"/>
    <property type="molecule type" value="Genomic_DNA"/>
</dbReference>
<keyword evidence="10" id="KW-0325">Glycoprotein</keyword>
<dbReference type="GO" id="GO:0005886">
    <property type="term" value="C:plasma membrane"/>
    <property type="evidence" value="ECO:0007669"/>
    <property type="project" value="TreeGrafter"/>
</dbReference>
<keyword evidence="4" id="KW-0430">Lectin</keyword>
<proteinExistence type="inferred from homology"/>
<dbReference type="SUPFAM" id="SSF48726">
    <property type="entry name" value="Immunoglobulin"/>
    <property type="match status" value="3"/>
</dbReference>
<feature type="region of interest" description="Disordered" evidence="13">
    <location>
        <begin position="497"/>
        <end position="518"/>
    </location>
</feature>
<name>A0A7J7RFZ4_MYOMY</name>
<keyword evidence="8 14" id="KW-0472">Membrane</keyword>
<dbReference type="FunFam" id="2.60.40.10:FF:000829">
    <property type="entry name" value="Sialic acid-binding Ig-like lectin 8"/>
    <property type="match status" value="1"/>
</dbReference>
<evidence type="ECO:0000256" key="9">
    <source>
        <dbReference type="ARBA" id="ARBA00023157"/>
    </source>
</evidence>
<dbReference type="AlphaFoldDB" id="A0A7J7RFZ4"/>
<reference evidence="16 17" key="1">
    <citation type="journal article" date="2020" name="Nature">
        <title>Six reference-quality genomes reveal evolution of bat adaptations.</title>
        <authorList>
            <person name="Jebb D."/>
            <person name="Huang Z."/>
            <person name="Pippel M."/>
            <person name="Hughes G.M."/>
            <person name="Lavrichenko K."/>
            <person name="Devanna P."/>
            <person name="Winkler S."/>
            <person name="Jermiin L.S."/>
            <person name="Skirmuntt E.C."/>
            <person name="Katzourakis A."/>
            <person name="Burkitt-Gray L."/>
            <person name="Ray D.A."/>
            <person name="Sullivan K.A.M."/>
            <person name="Roscito J.G."/>
            <person name="Kirilenko B.M."/>
            <person name="Davalos L.M."/>
            <person name="Corthals A.P."/>
            <person name="Power M.L."/>
            <person name="Jones G."/>
            <person name="Ransome R.D."/>
            <person name="Dechmann D.K.N."/>
            <person name="Locatelli A.G."/>
            <person name="Puechmaille S.J."/>
            <person name="Fedrigo O."/>
            <person name="Jarvis E.D."/>
            <person name="Hiller M."/>
            <person name="Vernes S.C."/>
            <person name="Myers E.W."/>
            <person name="Teeling E.C."/>
        </authorList>
    </citation>
    <scope>NUCLEOTIDE SEQUENCE [LARGE SCALE GENOMIC DNA]</scope>
    <source>
        <strain evidence="16">MMyoMyo1</strain>
        <tissue evidence="16">Flight muscle</tissue>
    </source>
</reference>
<evidence type="ECO:0000313" key="16">
    <source>
        <dbReference type="EMBL" id="KAF6274983.1"/>
    </source>
</evidence>
<dbReference type="InterPro" id="IPR013783">
    <property type="entry name" value="Ig-like_fold"/>
</dbReference>
<evidence type="ECO:0000313" key="17">
    <source>
        <dbReference type="Proteomes" id="UP000527355"/>
    </source>
</evidence>
<comment type="caution">
    <text evidence="16">The sequence shown here is derived from an EMBL/GenBank/DDBJ whole genome shotgun (WGS) entry which is preliminary data.</text>
</comment>
<evidence type="ECO:0000256" key="11">
    <source>
        <dbReference type="ARBA" id="ARBA00023319"/>
    </source>
</evidence>
<evidence type="ECO:0000256" key="2">
    <source>
        <dbReference type="ARBA" id="ARBA00022692"/>
    </source>
</evidence>
<dbReference type="PANTHER" id="PTHR12035:SF125">
    <property type="entry name" value="SIALIC ACID-BINDING IG-LIKE LECTIN 5"/>
    <property type="match status" value="1"/>
</dbReference>
<keyword evidence="17" id="KW-1185">Reference proteome</keyword>
<keyword evidence="7 14" id="KW-1133">Transmembrane helix</keyword>
<dbReference type="InterPro" id="IPR051036">
    <property type="entry name" value="SIGLEC"/>
</dbReference>
<evidence type="ECO:0000256" key="12">
    <source>
        <dbReference type="ARBA" id="ARBA00038361"/>
    </source>
</evidence>
<organism evidence="16 17">
    <name type="scientific">Myotis myotis</name>
    <name type="common">Greater mouse-eared bat</name>
    <name type="synonym">Vespertilio myotis</name>
    <dbReference type="NCBI Taxonomy" id="51298"/>
    <lineage>
        <taxon>Eukaryota</taxon>
        <taxon>Metazoa</taxon>
        <taxon>Chordata</taxon>
        <taxon>Craniata</taxon>
        <taxon>Vertebrata</taxon>
        <taxon>Euteleostomi</taxon>
        <taxon>Mammalia</taxon>
        <taxon>Eutheria</taxon>
        <taxon>Laurasiatheria</taxon>
        <taxon>Chiroptera</taxon>
        <taxon>Yangochiroptera</taxon>
        <taxon>Vespertilionidae</taxon>
        <taxon>Myotis</taxon>
    </lineage>
</organism>